<keyword evidence="3" id="KW-1185">Reference proteome</keyword>
<name>A0A392R5C5_9FABA</name>
<dbReference type="Proteomes" id="UP000265520">
    <property type="component" value="Unassembled WGS sequence"/>
</dbReference>
<organism evidence="2 3">
    <name type="scientific">Trifolium medium</name>
    <dbReference type="NCBI Taxonomy" id="97028"/>
    <lineage>
        <taxon>Eukaryota</taxon>
        <taxon>Viridiplantae</taxon>
        <taxon>Streptophyta</taxon>
        <taxon>Embryophyta</taxon>
        <taxon>Tracheophyta</taxon>
        <taxon>Spermatophyta</taxon>
        <taxon>Magnoliopsida</taxon>
        <taxon>eudicotyledons</taxon>
        <taxon>Gunneridae</taxon>
        <taxon>Pentapetalae</taxon>
        <taxon>rosids</taxon>
        <taxon>fabids</taxon>
        <taxon>Fabales</taxon>
        <taxon>Fabaceae</taxon>
        <taxon>Papilionoideae</taxon>
        <taxon>50 kb inversion clade</taxon>
        <taxon>NPAAA clade</taxon>
        <taxon>Hologalegina</taxon>
        <taxon>IRL clade</taxon>
        <taxon>Trifolieae</taxon>
        <taxon>Trifolium</taxon>
    </lineage>
</organism>
<feature type="compositionally biased region" description="Basic and acidic residues" evidence="1">
    <location>
        <begin position="1"/>
        <end position="17"/>
    </location>
</feature>
<proteinExistence type="predicted"/>
<evidence type="ECO:0000256" key="1">
    <source>
        <dbReference type="SAM" id="MobiDB-lite"/>
    </source>
</evidence>
<protein>
    <submittedName>
        <fullName evidence="2">Uncharacterized protein</fullName>
    </submittedName>
</protein>
<comment type="caution">
    <text evidence="2">The sequence shown here is derived from an EMBL/GenBank/DDBJ whole genome shotgun (WGS) entry which is preliminary data.</text>
</comment>
<dbReference type="AlphaFoldDB" id="A0A392R5C5"/>
<reference evidence="2 3" key="1">
    <citation type="journal article" date="2018" name="Front. Plant Sci.">
        <title>Red Clover (Trifolium pratense) and Zigzag Clover (T. medium) - A Picture of Genomic Similarities and Differences.</title>
        <authorList>
            <person name="Dluhosova J."/>
            <person name="Istvanek J."/>
            <person name="Nedelnik J."/>
            <person name="Repkova J."/>
        </authorList>
    </citation>
    <scope>NUCLEOTIDE SEQUENCE [LARGE SCALE GENOMIC DNA]</scope>
    <source>
        <strain evidence="3">cv. 10/8</strain>
        <tissue evidence="2">Leaf</tissue>
    </source>
</reference>
<accession>A0A392R5C5</accession>
<dbReference type="EMBL" id="LXQA010187114">
    <property type="protein sequence ID" value="MCI31437.1"/>
    <property type="molecule type" value="Genomic_DNA"/>
</dbReference>
<sequence length="116" mass="12640">KRTETDKDQSEPKRITTEAETGNSHSSKDNVIDSQAQPPLISSHLNQPLPETDIDPALLQAINISYPPQTSELPPITSEIDLDTVAEGIKIAAEIQDPEKIQEAETSPESVEIPSE</sequence>
<feature type="non-terminal residue" evidence="2">
    <location>
        <position position="1"/>
    </location>
</feature>
<evidence type="ECO:0000313" key="3">
    <source>
        <dbReference type="Proteomes" id="UP000265520"/>
    </source>
</evidence>
<feature type="region of interest" description="Disordered" evidence="1">
    <location>
        <begin position="1"/>
        <end position="52"/>
    </location>
</feature>
<evidence type="ECO:0000313" key="2">
    <source>
        <dbReference type="EMBL" id="MCI31437.1"/>
    </source>
</evidence>
<feature type="region of interest" description="Disordered" evidence="1">
    <location>
        <begin position="94"/>
        <end position="116"/>
    </location>
</feature>